<name>A0A8H7SMH9_9FUNG</name>
<organism evidence="1 2">
    <name type="scientific">Thamnidium elegans</name>
    <dbReference type="NCBI Taxonomy" id="101142"/>
    <lineage>
        <taxon>Eukaryota</taxon>
        <taxon>Fungi</taxon>
        <taxon>Fungi incertae sedis</taxon>
        <taxon>Mucoromycota</taxon>
        <taxon>Mucoromycotina</taxon>
        <taxon>Mucoromycetes</taxon>
        <taxon>Mucorales</taxon>
        <taxon>Mucorineae</taxon>
        <taxon>Mucoraceae</taxon>
        <taxon>Thamnidium</taxon>
    </lineage>
</organism>
<accession>A0A8H7SMH9</accession>
<protein>
    <recommendedName>
        <fullName evidence="3">WWE domain-containing protein</fullName>
    </recommendedName>
</protein>
<evidence type="ECO:0008006" key="3">
    <source>
        <dbReference type="Google" id="ProtNLM"/>
    </source>
</evidence>
<dbReference type="AlphaFoldDB" id="A0A8H7SMH9"/>
<keyword evidence="2" id="KW-1185">Reference proteome</keyword>
<dbReference type="EMBL" id="JAEPRE010000180">
    <property type="protein sequence ID" value="KAG2230862.1"/>
    <property type="molecule type" value="Genomic_DNA"/>
</dbReference>
<reference evidence="1" key="1">
    <citation type="submission" date="2021-01" db="EMBL/GenBank/DDBJ databases">
        <title>Metabolic potential, ecology and presence of endohyphal bacteria is reflected in genomic diversity of Mucoromycotina.</title>
        <authorList>
            <person name="Muszewska A."/>
            <person name="Okrasinska A."/>
            <person name="Steczkiewicz K."/>
            <person name="Drgas O."/>
            <person name="Orlowska M."/>
            <person name="Perlinska-Lenart U."/>
            <person name="Aleksandrzak-Piekarczyk T."/>
            <person name="Szatraj K."/>
            <person name="Zielenkiewicz U."/>
            <person name="Pilsyk S."/>
            <person name="Malc E."/>
            <person name="Mieczkowski P."/>
            <person name="Kruszewska J.S."/>
            <person name="Biernat P."/>
            <person name="Pawlowska J."/>
        </authorList>
    </citation>
    <scope>NUCLEOTIDE SEQUENCE</scope>
    <source>
        <strain evidence="1">WA0000018081</strain>
    </source>
</reference>
<gene>
    <name evidence="1" type="ORF">INT48_009243</name>
</gene>
<sequence length="70" mass="7947">MGSIQWVYANGCNWITLDRSAQNHIEALWKQNTSAWVSCQAFPSSAVYVDIAQMALFCNGFAYTIARRRN</sequence>
<proteinExistence type="predicted"/>
<evidence type="ECO:0000313" key="2">
    <source>
        <dbReference type="Proteomes" id="UP000613177"/>
    </source>
</evidence>
<evidence type="ECO:0000313" key="1">
    <source>
        <dbReference type="EMBL" id="KAG2230862.1"/>
    </source>
</evidence>
<comment type="caution">
    <text evidence="1">The sequence shown here is derived from an EMBL/GenBank/DDBJ whole genome shotgun (WGS) entry which is preliminary data.</text>
</comment>
<dbReference type="Proteomes" id="UP000613177">
    <property type="component" value="Unassembled WGS sequence"/>
</dbReference>